<dbReference type="Pfam" id="PF12833">
    <property type="entry name" value="HTH_18"/>
    <property type="match status" value="1"/>
</dbReference>
<dbReference type="Gene3D" id="1.10.10.60">
    <property type="entry name" value="Homeodomain-like"/>
    <property type="match status" value="1"/>
</dbReference>
<dbReference type="GO" id="GO:0043565">
    <property type="term" value="F:sequence-specific DNA binding"/>
    <property type="evidence" value="ECO:0007669"/>
    <property type="project" value="InterPro"/>
</dbReference>
<dbReference type="KEGG" id="rfs:C1I64_05005"/>
<feature type="domain" description="HTH araC/xylS-type" evidence="4">
    <location>
        <begin position="224"/>
        <end position="325"/>
    </location>
</feature>
<dbReference type="PANTHER" id="PTHR46796">
    <property type="entry name" value="HTH-TYPE TRANSCRIPTIONAL ACTIVATOR RHAS-RELATED"/>
    <property type="match status" value="1"/>
</dbReference>
<dbReference type="Proteomes" id="UP000285317">
    <property type="component" value="Chromosome"/>
</dbReference>
<dbReference type="InterPro" id="IPR009057">
    <property type="entry name" value="Homeodomain-like_sf"/>
</dbReference>
<evidence type="ECO:0000313" key="5">
    <source>
        <dbReference type="EMBL" id="AZZ51462.1"/>
    </source>
</evidence>
<keyword evidence="2" id="KW-0238">DNA-binding</keyword>
<dbReference type="InterPro" id="IPR050204">
    <property type="entry name" value="AraC_XylS_family_regulators"/>
</dbReference>
<protein>
    <recommendedName>
        <fullName evidence="4">HTH araC/xylS-type domain-containing protein</fullName>
    </recommendedName>
</protein>
<accession>A0A3Q9UVH6</accession>
<dbReference type="SMART" id="SM00342">
    <property type="entry name" value="HTH_ARAC"/>
    <property type="match status" value="1"/>
</dbReference>
<evidence type="ECO:0000256" key="3">
    <source>
        <dbReference type="ARBA" id="ARBA00023163"/>
    </source>
</evidence>
<dbReference type="InterPro" id="IPR018060">
    <property type="entry name" value="HTH_AraC"/>
</dbReference>
<organism evidence="5 6">
    <name type="scientific">Rathayibacter festucae DSM 15932</name>
    <dbReference type="NCBI Taxonomy" id="1328866"/>
    <lineage>
        <taxon>Bacteria</taxon>
        <taxon>Bacillati</taxon>
        <taxon>Actinomycetota</taxon>
        <taxon>Actinomycetes</taxon>
        <taxon>Micrococcales</taxon>
        <taxon>Microbacteriaceae</taxon>
        <taxon>Rathayibacter</taxon>
    </lineage>
</organism>
<sequence>MPDRGPGSALEDRGSIRIEAVGTDLERASEVLGGFYSGTGWSVEATEQPFSFRYAALGDPVMTLRTSQMRGATSGEDPAGGDYVVQWLVEGTATVDVHRDAMPMTRGVPLLNPAYRPFVFSYSDYDQKLVHLNREHVDRSAREHGYRRTGALRFDHLHRPSAEAVAHWHAVIGEISTAVRTGRVTPLLWDQLTRRAAAAFLELYPPEGAGLPEVLLAPRNESIRSAVEFVQENAHLPIGPIEIAAAAHLSVRGLQVAFQRLLGTTPLQYVRDVRLDRVHTDLRLGDPARASVAGTARSWGFSHLGRFSAAYASRFGEYPSRTLGR</sequence>
<gene>
    <name evidence="5" type="ORF">C1I64_05005</name>
</gene>
<dbReference type="GO" id="GO:0003700">
    <property type="term" value="F:DNA-binding transcription factor activity"/>
    <property type="evidence" value="ECO:0007669"/>
    <property type="project" value="InterPro"/>
</dbReference>
<dbReference type="SUPFAM" id="SSF46689">
    <property type="entry name" value="Homeodomain-like"/>
    <property type="match status" value="1"/>
</dbReference>
<dbReference type="PROSITE" id="PS01124">
    <property type="entry name" value="HTH_ARAC_FAMILY_2"/>
    <property type="match status" value="1"/>
</dbReference>
<reference evidence="5 6" key="1">
    <citation type="submission" date="2018-03" db="EMBL/GenBank/DDBJ databases">
        <title>Bacteriophage NCPPB3778 and a type I-E CRISPR drive the evolution of the US Biological Select Agent, Rathayibacter toxicus.</title>
        <authorList>
            <person name="Davis E.W.II."/>
            <person name="Tabima J.F."/>
            <person name="Weisberg A.J."/>
            <person name="Dantas Lopes L."/>
            <person name="Wiseman M.S."/>
            <person name="Wiseman M.S."/>
            <person name="Pupko T."/>
            <person name="Belcher M.S."/>
            <person name="Sechler A.J."/>
            <person name="Tancos M.A."/>
            <person name="Schroeder B.K."/>
            <person name="Murray T.D."/>
            <person name="Luster D.G."/>
            <person name="Schneider W.L."/>
            <person name="Rogers E."/>
            <person name="Andreote F.D."/>
            <person name="Grunwald N.J."/>
            <person name="Putnam M.L."/>
            <person name="Chang J.H."/>
        </authorList>
    </citation>
    <scope>NUCLEOTIDE SEQUENCE [LARGE SCALE GENOMIC DNA]</scope>
    <source>
        <strain evidence="5 6">DSM 15932</strain>
    </source>
</reference>
<evidence type="ECO:0000256" key="1">
    <source>
        <dbReference type="ARBA" id="ARBA00023015"/>
    </source>
</evidence>
<evidence type="ECO:0000256" key="2">
    <source>
        <dbReference type="ARBA" id="ARBA00023125"/>
    </source>
</evidence>
<keyword evidence="3" id="KW-0804">Transcription</keyword>
<keyword evidence="1" id="KW-0805">Transcription regulation</keyword>
<dbReference type="AlphaFoldDB" id="A0A3Q9UVH6"/>
<proteinExistence type="predicted"/>
<name>A0A3Q9UVH6_9MICO</name>
<dbReference type="PANTHER" id="PTHR46796:SF12">
    <property type="entry name" value="HTH-TYPE DNA-BINDING TRANSCRIPTIONAL ACTIVATOR EUTR"/>
    <property type="match status" value="1"/>
</dbReference>
<evidence type="ECO:0000313" key="6">
    <source>
        <dbReference type="Proteomes" id="UP000285317"/>
    </source>
</evidence>
<dbReference type="EMBL" id="CP028137">
    <property type="protein sequence ID" value="AZZ51462.1"/>
    <property type="molecule type" value="Genomic_DNA"/>
</dbReference>
<dbReference type="RefSeq" id="WP_127886412.1">
    <property type="nucleotide sequence ID" value="NZ_CP028137.1"/>
</dbReference>
<evidence type="ECO:0000259" key="4">
    <source>
        <dbReference type="PROSITE" id="PS01124"/>
    </source>
</evidence>